<dbReference type="Proteomes" id="UP000266841">
    <property type="component" value="Unassembled WGS sequence"/>
</dbReference>
<organism evidence="1 2">
    <name type="scientific">Thalassiosira oceanica</name>
    <name type="common">Marine diatom</name>
    <dbReference type="NCBI Taxonomy" id="159749"/>
    <lineage>
        <taxon>Eukaryota</taxon>
        <taxon>Sar</taxon>
        <taxon>Stramenopiles</taxon>
        <taxon>Ochrophyta</taxon>
        <taxon>Bacillariophyta</taxon>
        <taxon>Coscinodiscophyceae</taxon>
        <taxon>Thalassiosirophycidae</taxon>
        <taxon>Thalassiosirales</taxon>
        <taxon>Thalassiosiraceae</taxon>
        <taxon>Thalassiosira</taxon>
    </lineage>
</organism>
<evidence type="ECO:0000313" key="1">
    <source>
        <dbReference type="EMBL" id="EJK66744.1"/>
    </source>
</evidence>
<dbReference type="EMBL" id="AGNL01014364">
    <property type="protein sequence ID" value="EJK66744.1"/>
    <property type="molecule type" value="Genomic_DNA"/>
</dbReference>
<proteinExistence type="predicted"/>
<gene>
    <name evidence="1" type="ORF">THAOC_12303</name>
</gene>
<reference evidence="1 2" key="1">
    <citation type="journal article" date="2012" name="Genome Biol.">
        <title>Genome and low-iron response of an oceanic diatom adapted to chronic iron limitation.</title>
        <authorList>
            <person name="Lommer M."/>
            <person name="Specht M."/>
            <person name="Roy A.S."/>
            <person name="Kraemer L."/>
            <person name="Andreson R."/>
            <person name="Gutowska M.A."/>
            <person name="Wolf J."/>
            <person name="Bergner S.V."/>
            <person name="Schilhabel M.B."/>
            <person name="Klostermeier U.C."/>
            <person name="Beiko R.G."/>
            <person name="Rosenstiel P."/>
            <person name="Hippler M."/>
            <person name="Laroche J."/>
        </authorList>
    </citation>
    <scope>NUCLEOTIDE SEQUENCE [LARGE SCALE GENOMIC DNA]</scope>
    <source>
        <strain evidence="1 2">CCMP1005</strain>
    </source>
</reference>
<accession>K0SP46</accession>
<feature type="non-terminal residue" evidence="1">
    <location>
        <position position="185"/>
    </location>
</feature>
<keyword evidence="2" id="KW-1185">Reference proteome</keyword>
<dbReference type="AlphaFoldDB" id="K0SP46"/>
<protein>
    <submittedName>
        <fullName evidence="1">Uncharacterized protein</fullName>
    </submittedName>
</protein>
<name>K0SP46_THAOC</name>
<comment type="caution">
    <text evidence="1">The sequence shown here is derived from an EMBL/GenBank/DDBJ whole genome shotgun (WGS) entry which is preliminary data.</text>
</comment>
<evidence type="ECO:0000313" key="2">
    <source>
        <dbReference type="Proteomes" id="UP000266841"/>
    </source>
</evidence>
<sequence>MAGLCVGLDARPPKNDLFAFFDATDDSPDQDRRVFRYPLIETDQQGQISSFYPGHTAVFTAQNPVGAVLGMEELLYIGTSFGRVEVWDIASSTRLRFVTCSINGAPINSRFNSVYPLSFANTSLGFVAEQKDEATGMVFSFWQPDAVLNQGFNVAALLTYSNCFPVVRCTDERVLILAYDEVGNL</sequence>